<feature type="binding site" evidence="15">
    <location>
        <position position="131"/>
    </location>
    <ligand>
        <name>Mg(2+)</name>
        <dbReference type="ChEBI" id="CHEBI:18420"/>
    </ligand>
</feature>
<dbReference type="PANTHER" id="PTHR21000:SF5">
    <property type="entry name" value="DIHYDROXY-ACID DEHYDRATASE, MITOCHONDRIAL"/>
    <property type="match status" value="1"/>
</dbReference>
<evidence type="ECO:0000256" key="10">
    <source>
        <dbReference type="ARBA" id="ARBA00023304"/>
    </source>
</evidence>
<comment type="catalytic activity">
    <reaction evidence="15">
        <text>(2R,3R)-2,3-dihydroxy-3-methylpentanoate = (S)-3-methyl-2-oxopentanoate + H2O</text>
        <dbReference type="Rhea" id="RHEA:27694"/>
        <dbReference type="ChEBI" id="CHEBI:15377"/>
        <dbReference type="ChEBI" id="CHEBI:35146"/>
        <dbReference type="ChEBI" id="CHEBI:49258"/>
        <dbReference type="EC" id="4.2.1.9"/>
    </reaction>
</comment>
<dbReference type="InterPro" id="IPR037237">
    <property type="entry name" value="IlvD/EDD_N"/>
</dbReference>
<comment type="cofactor">
    <cofactor evidence="15">
        <name>[2Fe-2S] cluster</name>
        <dbReference type="ChEBI" id="CHEBI:190135"/>
    </cofactor>
    <text evidence="15">Binds 1 [2Fe-2S] cluster per subunit. This cluster acts as a Lewis acid cofactor.</text>
</comment>
<comment type="pathway">
    <text evidence="13 15">Amino-acid biosynthesis; L-isoleucine biosynthesis; L-isoleucine from 2-oxobutanoate: step 3/4.</text>
</comment>
<comment type="catalytic activity">
    <reaction evidence="11">
        <text>(2R)-2,3-dihydroxy-3-methylbutanoate = 3-methyl-2-oxobutanoate + H2O</text>
        <dbReference type="Rhea" id="RHEA:24809"/>
        <dbReference type="ChEBI" id="CHEBI:11851"/>
        <dbReference type="ChEBI" id="CHEBI:15377"/>
        <dbReference type="ChEBI" id="CHEBI:49072"/>
        <dbReference type="EC" id="4.2.1.9"/>
    </reaction>
    <physiologicalReaction direction="left-to-right" evidence="11">
        <dbReference type="Rhea" id="RHEA:24810"/>
    </physiologicalReaction>
</comment>
<dbReference type="NCBIfam" id="NF002068">
    <property type="entry name" value="PRK00911.1"/>
    <property type="match status" value="1"/>
</dbReference>
<evidence type="ECO:0000256" key="1">
    <source>
        <dbReference type="ARBA" id="ARBA00001946"/>
    </source>
</evidence>
<evidence type="ECO:0000256" key="7">
    <source>
        <dbReference type="ARBA" id="ARBA00023004"/>
    </source>
</evidence>
<evidence type="ECO:0000256" key="12">
    <source>
        <dbReference type="ARBA" id="ARBA00029436"/>
    </source>
</evidence>
<dbReference type="Pfam" id="PF00920">
    <property type="entry name" value="ILVD_EDD_N"/>
    <property type="match status" value="1"/>
</dbReference>
<dbReference type="Proteomes" id="UP000474175">
    <property type="component" value="Unassembled WGS sequence"/>
</dbReference>
<dbReference type="HAMAP" id="MF_00012">
    <property type="entry name" value="IlvD"/>
    <property type="match status" value="1"/>
</dbReference>
<keyword evidence="10 15" id="KW-0100">Branched-chain amino acid biosynthesis</keyword>
<dbReference type="PANTHER" id="PTHR21000">
    <property type="entry name" value="DIHYDROXY-ACID DEHYDRATASE DAD"/>
    <property type="match status" value="1"/>
</dbReference>
<dbReference type="InterPro" id="IPR042096">
    <property type="entry name" value="Dihydro-acid_dehy_C"/>
</dbReference>
<organism evidence="18 19">
    <name type="scientific">Spirosoma terrae</name>
    <dbReference type="NCBI Taxonomy" id="1968276"/>
    <lineage>
        <taxon>Bacteria</taxon>
        <taxon>Pseudomonadati</taxon>
        <taxon>Bacteroidota</taxon>
        <taxon>Cytophagia</taxon>
        <taxon>Cytophagales</taxon>
        <taxon>Cytophagaceae</taxon>
        <taxon>Spirosoma</taxon>
    </lineage>
</organism>
<name>A0A6L9LGU8_9BACT</name>
<proteinExistence type="inferred from homology"/>
<protein>
    <recommendedName>
        <fullName evidence="14 15">Dihydroxy-acid dehydratase</fullName>
        <shortName evidence="15">DAD</shortName>
        <ecNumber evidence="14 15">4.2.1.9</ecNumber>
    </recommendedName>
</protein>
<evidence type="ECO:0000256" key="13">
    <source>
        <dbReference type="ARBA" id="ARBA00029437"/>
    </source>
</evidence>
<evidence type="ECO:0000256" key="9">
    <source>
        <dbReference type="ARBA" id="ARBA00023239"/>
    </source>
</evidence>
<comment type="subunit">
    <text evidence="15">Homodimer.</text>
</comment>
<keyword evidence="8 15" id="KW-0411">Iron-sulfur</keyword>
<dbReference type="InterPro" id="IPR050165">
    <property type="entry name" value="DHAD_IlvD/Edd"/>
</dbReference>
<dbReference type="GO" id="GO:0009099">
    <property type="term" value="P:L-valine biosynthetic process"/>
    <property type="evidence" value="ECO:0007669"/>
    <property type="project" value="UniProtKB-UniRule"/>
</dbReference>
<keyword evidence="9 15" id="KW-0456">Lyase</keyword>
<comment type="function">
    <text evidence="15">Functions in the biosynthesis of branched-chain amino acids. Catalyzes the dehydration of (2R,3R)-2,3-dihydroxy-3-methylpentanoate (2,3-dihydroxy-3-methylvalerate) into 2-oxo-3-methylpentanoate (2-oxo-3-methylvalerate) and of (2R)-2,3-dihydroxy-3-methylbutanoate (2,3-dihydroxyisovalerate) into 2-oxo-3-methylbutanoate (2-oxoisovalerate), the penultimate precursor to L-isoleucine and L-valine, respectively.</text>
</comment>
<evidence type="ECO:0000259" key="16">
    <source>
        <dbReference type="Pfam" id="PF00920"/>
    </source>
</evidence>
<dbReference type="GO" id="GO:0000287">
    <property type="term" value="F:magnesium ion binding"/>
    <property type="evidence" value="ECO:0007669"/>
    <property type="project" value="UniProtKB-UniRule"/>
</dbReference>
<dbReference type="UniPathway" id="UPA00049">
    <property type="reaction ID" value="UER00061"/>
</dbReference>
<keyword evidence="7 15" id="KW-0408">Iron</keyword>
<evidence type="ECO:0000256" key="3">
    <source>
        <dbReference type="ARBA" id="ARBA00022605"/>
    </source>
</evidence>
<dbReference type="Pfam" id="PF24877">
    <property type="entry name" value="ILV_EDD_C"/>
    <property type="match status" value="1"/>
</dbReference>
<comment type="pathway">
    <text evidence="12 15">Amino-acid biosynthesis; L-valine biosynthesis; L-valine from pyruvate: step 3/4.</text>
</comment>
<feature type="domain" description="Dihydroxy-acid/6-phosphogluconate dehydratase C-terminal" evidence="17">
    <location>
        <begin position="372"/>
        <end position="561"/>
    </location>
</feature>
<dbReference type="SUPFAM" id="SSF143975">
    <property type="entry name" value="IlvD/EDD N-terminal domain-like"/>
    <property type="match status" value="1"/>
</dbReference>
<feature type="modified residue" description="N6-carboxylysine" evidence="15">
    <location>
        <position position="132"/>
    </location>
</feature>
<evidence type="ECO:0000256" key="15">
    <source>
        <dbReference type="HAMAP-Rule" id="MF_00012"/>
    </source>
</evidence>
<feature type="binding site" evidence="15">
    <location>
        <position position="89"/>
    </location>
    <ligand>
        <name>Mg(2+)</name>
        <dbReference type="ChEBI" id="CHEBI:18420"/>
    </ligand>
</feature>
<dbReference type="InterPro" id="IPR004404">
    <property type="entry name" value="DihydroxyA_deHydtase"/>
</dbReference>
<evidence type="ECO:0000256" key="4">
    <source>
        <dbReference type="ARBA" id="ARBA00022714"/>
    </source>
</evidence>
<comment type="caution">
    <text evidence="18">The sequence shown here is derived from an EMBL/GenBank/DDBJ whole genome shotgun (WGS) entry which is preliminary data.</text>
</comment>
<dbReference type="EC" id="4.2.1.9" evidence="14 15"/>
<dbReference type="InterPro" id="IPR056740">
    <property type="entry name" value="ILV_EDD_C"/>
</dbReference>
<dbReference type="GO" id="GO:0051537">
    <property type="term" value="F:2 iron, 2 sulfur cluster binding"/>
    <property type="evidence" value="ECO:0007669"/>
    <property type="project" value="UniProtKB-UniRule"/>
</dbReference>
<dbReference type="RefSeq" id="WP_163954715.1">
    <property type="nucleotide sequence ID" value="NZ_JAAFZH010000018.1"/>
</dbReference>
<dbReference type="GO" id="GO:0004160">
    <property type="term" value="F:dihydroxy-acid dehydratase activity"/>
    <property type="evidence" value="ECO:0007669"/>
    <property type="project" value="UniProtKB-UniRule"/>
</dbReference>
<evidence type="ECO:0000313" key="18">
    <source>
        <dbReference type="EMBL" id="NDU98582.1"/>
    </source>
</evidence>
<dbReference type="InterPro" id="IPR000581">
    <property type="entry name" value="ILV_EDD_N"/>
</dbReference>
<comment type="caution">
    <text evidence="15">Lacks conserved residue(s) required for the propagation of feature annotation.</text>
</comment>
<feature type="domain" description="Dihydroxy-acid/6-phosphogluconate dehydratase N-terminal" evidence="16">
    <location>
        <begin position="42"/>
        <end position="359"/>
    </location>
</feature>
<feature type="binding site" description="via carbamate group" evidence="15">
    <location>
        <position position="132"/>
    </location>
    <ligand>
        <name>Mg(2+)</name>
        <dbReference type="ChEBI" id="CHEBI:18420"/>
    </ligand>
</feature>
<keyword evidence="3 15" id="KW-0028">Amino-acid biosynthesis</keyword>
<keyword evidence="6 15" id="KW-0460">Magnesium</keyword>
<evidence type="ECO:0000256" key="6">
    <source>
        <dbReference type="ARBA" id="ARBA00022842"/>
    </source>
</evidence>
<dbReference type="PROSITE" id="PS00887">
    <property type="entry name" value="ILVD_EDD_2"/>
    <property type="match status" value="1"/>
</dbReference>
<evidence type="ECO:0000256" key="2">
    <source>
        <dbReference type="ARBA" id="ARBA00006486"/>
    </source>
</evidence>
<evidence type="ECO:0000256" key="14">
    <source>
        <dbReference type="ARBA" id="ARBA00029490"/>
    </source>
</evidence>
<dbReference type="SUPFAM" id="SSF52016">
    <property type="entry name" value="LeuD/IlvD-like"/>
    <property type="match status" value="1"/>
</dbReference>
<keyword evidence="5 15" id="KW-0479">Metal-binding</keyword>
<comment type="cofactor">
    <cofactor evidence="1 15">
        <name>Mg(2+)</name>
        <dbReference type="ChEBI" id="CHEBI:18420"/>
    </cofactor>
</comment>
<feature type="binding site" evidence="15">
    <location>
        <position position="454"/>
    </location>
    <ligand>
        <name>Mg(2+)</name>
        <dbReference type="ChEBI" id="CHEBI:18420"/>
    </ligand>
</feature>
<gene>
    <name evidence="15 18" type="primary">ilvD</name>
    <name evidence="18" type="ORF">GK108_27095</name>
</gene>
<feature type="active site" description="Proton acceptor" evidence="15">
    <location>
        <position position="480"/>
    </location>
</feature>
<dbReference type="FunFam" id="3.50.30.80:FF:000001">
    <property type="entry name" value="Dihydroxy-acid dehydratase"/>
    <property type="match status" value="1"/>
</dbReference>
<evidence type="ECO:0000256" key="5">
    <source>
        <dbReference type="ARBA" id="ARBA00022723"/>
    </source>
</evidence>
<feature type="binding site" evidence="15">
    <location>
        <position position="57"/>
    </location>
    <ligand>
        <name>[2Fe-2S] cluster</name>
        <dbReference type="ChEBI" id="CHEBI:190135"/>
    </ligand>
</feature>
<dbReference type="PROSITE" id="PS00886">
    <property type="entry name" value="ILVD_EDD_1"/>
    <property type="match status" value="1"/>
</dbReference>
<dbReference type="NCBIfam" id="TIGR00110">
    <property type="entry name" value="ilvD"/>
    <property type="match status" value="1"/>
</dbReference>
<dbReference type="UniPathway" id="UPA00047">
    <property type="reaction ID" value="UER00057"/>
</dbReference>
<dbReference type="GO" id="GO:0009097">
    <property type="term" value="P:isoleucine biosynthetic process"/>
    <property type="evidence" value="ECO:0007669"/>
    <property type="project" value="UniProtKB-UniRule"/>
</dbReference>
<comment type="similarity">
    <text evidence="2 15">Belongs to the IlvD/Edd family.</text>
</comment>
<evidence type="ECO:0000256" key="11">
    <source>
        <dbReference type="ARBA" id="ARBA00029304"/>
    </source>
</evidence>
<keyword evidence="19" id="KW-1185">Reference proteome</keyword>
<accession>A0A6L9LGU8</accession>
<evidence type="ECO:0000313" key="19">
    <source>
        <dbReference type="Proteomes" id="UP000474175"/>
    </source>
</evidence>
<dbReference type="InterPro" id="IPR020558">
    <property type="entry name" value="DiOHA_6PGluconate_deHydtase_CS"/>
</dbReference>
<evidence type="ECO:0000256" key="8">
    <source>
        <dbReference type="ARBA" id="ARBA00023014"/>
    </source>
</evidence>
<dbReference type="Gene3D" id="3.50.30.80">
    <property type="entry name" value="IlvD/EDD C-terminal domain-like"/>
    <property type="match status" value="1"/>
</dbReference>
<keyword evidence="4 15" id="KW-0001">2Fe-2S</keyword>
<dbReference type="AlphaFoldDB" id="A0A6L9LGU8"/>
<sequence length="566" mass="60392">MITESQVTELNRFSRTLTQEISNPAAKAMLYGVGLTEDDMQKPQIGIASTGYEGNTCNMHLNGLSVYVKQGIQANGLVGLIFNTIGVSDGMTNGNDGMRYSLPSRDLIADSIESVVSAQWYDGLVTVVGCDKNMPGALMAMARLERPSIMVYGGTIRSGHYKGQKLDIVSAFEALGKRYAGNISDEDYEGVIKNAIPGAGACGGMYTANTMASSIEAMGLSLPFSSSYPATHEGKQEECKKIGAAMRLLLERNITPKDIISRQSLENAFTVVMALGGSTNAVLHYLAIARSAGIQLTLDEIQAISDRVPLLADLKPSGKYYMEDMLAIGGVPAVMKYLYEQGMIHGDCLTVTGKTVAENLAEAPDLDFDSQKIIFPTSQPIKKTGHIQILRGNLSPTGSVAKITGKEGERFEGVAKVFEDEGEIINSLSRGEILAGQVLVIRNAGPKGGPGMSEMLKPTSAIMGAGLGDKVALITDGRFSGGTHGFVVGHVTPEAYEGGPIALVKDGDKITIDAIGRELTLHVSDEELAYRKSEWKQPAPRFTKGVLGKYIRNVKSASEGCVTDED</sequence>
<evidence type="ECO:0000259" key="17">
    <source>
        <dbReference type="Pfam" id="PF24877"/>
    </source>
</evidence>
<reference evidence="18 19" key="1">
    <citation type="submission" date="2020-02" db="EMBL/GenBank/DDBJ databases">
        <title>Draft genome sequence of two Spirosoma agri KCTC 52727 and Spirosoma terrae KCTC 52035.</title>
        <authorList>
            <person name="Rojas J."/>
            <person name="Ambika Manirajan B."/>
            <person name="Suarez C."/>
            <person name="Ratering S."/>
            <person name="Schnell S."/>
        </authorList>
    </citation>
    <scope>NUCLEOTIDE SEQUENCE [LARGE SCALE GENOMIC DNA]</scope>
    <source>
        <strain evidence="18 19">KCTC 52035</strain>
    </source>
</reference>
<dbReference type="EMBL" id="JAAFZH010000018">
    <property type="protein sequence ID" value="NDU98582.1"/>
    <property type="molecule type" value="Genomic_DNA"/>
</dbReference>